<dbReference type="EMBL" id="VUOC01000004">
    <property type="protein sequence ID" value="KAA2239505.1"/>
    <property type="molecule type" value="Genomic_DNA"/>
</dbReference>
<name>A0A5B2VKI2_9BACT</name>
<comment type="caution">
    <text evidence="1">The sequence shown here is derived from an EMBL/GenBank/DDBJ whole genome shotgun (WGS) entry which is preliminary data.</text>
</comment>
<dbReference type="Proteomes" id="UP000324611">
    <property type="component" value="Unassembled WGS sequence"/>
</dbReference>
<sequence length="151" mass="16928">MLTQCVSFLNAIGIPTLFRKIEKESFLPGFLIEHGAIVIDEQALEQPGDILHEAGHIAVVPAADRPKLMGATIIDRRDREAEEMMAIAWSYAVCIYLQIDPHFVFHDKGYNGGSSYITDTCSKNIYFGIPMLQAIGLTANDYPDVVRWLRE</sequence>
<protein>
    <submittedName>
        <fullName evidence="1">Uncharacterized protein</fullName>
    </submittedName>
</protein>
<evidence type="ECO:0000313" key="2">
    <source>
        <dbReference type="Proteomes" id="UP000324611"/>
    </source>
</evidence>
<gene>
    <name evidence="1" type="ORF">F0L74_25225</name>
</gene>
<reference evidence="1 2" key="1">
    <citation type="submission" date="2019-09" db="EMBL/GenBank/DDBJ databases">
        <title>Chitinophaga ginsengihumi sp. nov., isolated from soil of ginseng rhizosphere.</title>
        <authorList>
            <person name="Lee J."/>
        </authorList>
    </citation>
    <scope>NUCLEOTIDE SEQUENCE [LARGE SCALE GENOMIC DNA]</scope>
    <source>
        <strain evidence="1 2">BN140078</strain>
    </source>
</reference>
<dbReference type="AlphaFoldDB" id="A0A5B2VKI2"/>
<evidence type="ECO:0000313" key="1">
    <source>
        <dbReference type="EMBL" id="KAA2239505.1"/>
    </source>
</evidence>
<reference evidence="1 2" key="2">
    <citation type="submission" date="2019-09" db="EMBL/GenBank/DDBJ databases">
        <authorList>
            <person name="Jin C."/>
        </authorList>
    </citation>
    <scope>NUCLEOTIDE SEQUENCE [LARGE SCALE GENOMIC DNA]</scope>
    <source>
        <strain evidence="1 2">BN140078</strain>
    </source>
</reference>
<accession>A0A5B2VKI2</accession>
<keyword evidence="2" id="KW-1185">Reference proteome</keyword>
<proteinExistence type="predicted"/>
<organism evidence="1 2">
    <name type="scientific">Chitinophaga agrisoli</name>
    <dbReference type="NCBI Taxonomy" id="2607653"/>
    <lineage>
        <taxon>Bacteria</taxon>
        <taxon>Pseudomonadati</taxon>
        <taxon>Bacteroidota</taxon>
        <taxon>Chitinophagia</taxon>
        <taxon>Chitinophagales</taxon>
        <taxon>Chitinophagaceae</taxon>
        <taxon>Chitinophaga</taxon>
    </lineage>
</organism>
<dbReference type="RefSeq" id="WP_149840683.1">
    <property type="nucleotide sequence ID" value="NZ_VUOC01000004.1"/>
</dbReference>